<feature type="region of interest" description="Disordered" evidence="2">
    <location>
        <begin position="414"/>
        <end position="438"/>
    </location>
</feature>
<keyword evidence="5" id="KW-1185">Reference proteome</keyword>
<evidence type="ECO:0000256" key="1">
    <source>
        <dbReference type="SAM" id="Coils"/>
    </source>
</evidence>
<evidence type="ECO:0000313" key="4">
    <source>
        <dbReference type="EMBL" id="VTJ82185.1"/>
    </source>
</evidence>
<evidence type="ECO:0000313" key="5">
    <source>
        <dbReference type="Proteomes" id="UP000335636"/>
    </source>
</evidence>
<feature type="region of interest" description="Disordered" evidence="2">
    <location>
        <begin position="452"/>
        <end position="500"/>
    </location>
</feature>
<feature type="coiled-coil region" evidence="1">
    <location>
        <begin position="91"/>
        <end position="118"/>
    </location>
</feature>
<evidence type="ECO:0000256" key="2">
    <source>
        <dbReference type="SAM" id="MobiDB-lite"/>
    </source>
</evidence>
<dbReference type="AlphaFoldDB" id="A0A5E4CJZ3"/>
<dbReference type="GO" id="GO:1903358">
    <property type="term" value="P:regulation of Golgi organization"/>
    <property type="evidence" value="ECO:0007669"/>
    <property type="project" value="TreeGrafter"/>
</dbReference>
<feature type="domain" description="Olduvai" evidence="3">
    <location>
        <begin position="209"/>
        <end position="272"/>
    </location>
</feature>
<proteinExistence type="predicted"/>
<name>A0A5E4CJZ3_MARMO</name>
<dbReference type="GO" id="GO:0005813">
    <property type="term" value="C:centrosome"/>
    <property type="evidence" value="ECO:0007669"/>
    <property type="project" value="TreeGrafter"/>
</dbReference>
<organism evidence="4 5">
    <name type="scientific">Marmota monax</name>
    <name type="common">Woodchuck</name>
    <dbReference type="NCBI Taxonomy" id="9995"/>
    <lineage>
        <taxon>Eukaryota</taxon>
        <taxon>Metazoa</taxon>
        <taxon>Chordata</taxon>
        <taxon>Craniata</taxon>
        <taxon>Vertebrata</taxon>
        <taxon>Euteleostomi</taxon>
        <taxon>Mammalia</taxon>
        <taxon>Eutheria</taxon>
        <taxon>Euarchontoglires</taxon>
        <taxon>Glires</taxon>
        <taxon>Rodentia</taxon>
        <taxon>Sciuromorpha</taxon>
        <taxon>Sciuridae</taxon>
        <taxon>Xerinae</taxon>
        <taxon>Marmotini</taxon>
        <taxon>Marmota</taxon>
    </lineage>
</organism>
<feature type="domain" description="Olduvai" evidence="3">
    <location>
        <begin position="282"/>
        <end position="346"/>
    </location>
</feature>
<reference evidence="4" key="1">
    <citation type="submission" date="2019-04" db="EMBL/GenBank/DDBJ databases">
        <authorList>
            <person name="Alioto T."/>
            <person name="Alioto T."/>
        </authorList>
    </citation>
    <scope>NUCLEOTIDE SEQUENCE [LARGE SCALE GENOMIC DNA]</scope>
</reference>
<comment type="caution">
    <text evidence="4">The sequence shown here is derived from an EMBL/GenBank/DDBJ whole genome shotgun (WGS) entry which is preliminary data.</text>
</comment>
<dbReference type="GO" id="GO:0060090">
    <property type="term" value="F:molecular adaptor activity"/>
    <property type="evidence" value="ECO:0007669"/>
    <property type="project" value="TreeGrafter"/>
</dbReference>
<dbReference type="GO" id="GO:0005794">
    <property type="term" value="C:Golgi apparatus"/>
    <property type="evidence" value="ECO:0007669"/>
    <property type="project" value="TreeGrafter"/>
</dbReference>
<accession>A0A5E4CJZ3</accession>
<feature type="compositionally biased region" description="Polar residues" evidence="2">
    <location>
        <begin position="458"/>
        <end position="468"/>
    </location>
</feature>
<sequence length="697" mass="78913">MLWPAGERGGISKTHKFFLAKIIVMFSLDLSIFYPLQNKLISSFLKVQLLFLLKLHFKCRSWLYIYCTNMAVFFSPSPDGGAEMNLDGEPQMKLKEIIRGLQAELQEHKLNFRDLEEKFILCQTTVYTLANQFQKYRSGAEEESGKEQELLAPSLRQAPQEEKEILQDVLNEGCNTCPSHSESSDIHQPPCFSADLLEHHDNEDNDKEESLYFSWLSSLSSDLQEEEENDLQLDEKHFRYSGHPDSCDTQELVRSSVFPSHEPKVSCTVDGTSEYFYPNSVECNLSPCWLSSLSSDLQEEEENDLQLDEKHFRYSGHPDSCDTQELVRSSVFPSHEPKVSCTVDGTKLNLDTCIELQNLPTLGGDALGGLAVKTPGCELHVLTDTRSAVKQKIMKRKQLFRKWRMACRFPVLQASENHENDDEKDQNSLNSSIPNGELQEEKEDDLLLGKTYFIPSDHPNSSNTQELVRSSVFPSAEPKVSSAVDEGKLDSNDPSGMKNSLKLEGDSMDGSFANKHGRHIIGHINDYTALREQIGEGKPLVEKIQSLLRPTCNFLGLEAQSSEAPGSKCFHELRSSTCALHHTLEESALLLTMFWRATLPSFHGSGLPGKVDETMERELLDLRAQVSKQEKLLESTAEHLKSVNQQKENMEQFIVSQLTRTHDVLKKARTNLELRQRLHLTQSHSLLQIHHSLTSDL</sequence>
<dbReference type="PANTHER" id="PTHR46501:SF2">
    <property type="entry name" value="MYOMEGALIN"/>
    <property type="match status" value="1"/>
</dbReference>
<dbReference type="InterPro" id="IPR010630">
    <property type="entry name" value="Olduvai_dom"/>
</dbReference>
<gene>
    <name evidence="4" type="ORF">MONAX_5E042440</name>
</gene>
<feature type="domain" description="Olduvai" evidence="3">
    <location>
        <begin position="145"/>
        <end position="203"/>
    </location>
</feature>
<dbReference type="EMBL" id="CABDUW010001507">
    <property type="protein sequence ID" value="VTJ82185.1"/>
    <property type="molecule type" value="Genomic_DNA"/>
</dbReference>
<dbReference type="PANTHER" id="PTHR46501">
    <property type="entry name" value="MYOMEGALIN"/>
    <property type="match status" value="1"/>
</dbReference>
<dbReference type="InterPro" id="IPR052593">
    <property type="entry name" value="MT-associated_AKAP9-binding"/>
</dbReference>
<evidence type="ECO:0000259" key="3">
    <source>
        <dbReference type="SMART" id="SM01148"/>
    </source>
</evidence>
<dbReference type="GO" id="GO:0007098">
    <property type="term" value="P:centrosome cycle"/>
    <property type="evidence" value="ECO:0007669"/>
    <property type="project" value="TreeGrafter"/>
</dbReference>
<dbReference type="GO" id="GO:0090063">
    <property type="term" value="P:positive regulation of microtubule nucleation"/>
    <property type="evidence" value="ECO:0007669"/>
    <property type="project" value="TreeGrafter"/>
</dbReference>
<keyword evidence="1" id="KW-0175">Coiled coil</keyword>
<dbReference type="SMART" id="SM01148">
    <property type="entry name" value="DUF1220"/>
    <property type="match status" value="4"/>
</dbReference>
<dbReference type="Proteomes" id="UP000335636">
    <property type="component" value="Unassembled WGS sequence"/>
</dbReference>
<feature type="domain" description="Olduvai" evidence="3">
    <location>
        <begin position="423"/>
        <end position="487"/>
    </location>
</feature>
<protein>
    <recommendedName>
        <fullName evidence="3">Olduvai domain-containing protein</fullName>
    </recommendedName>
</protein>